<dbReference type="PIRSF" id="PIRSF002825">
    <property type="entry name" value="CfbpA"/>
    <property type="match status" value="1"/>
</dbReference>
<feature type="compositionally biased region" description="Polar residues" evidence="2">
    <location>
        <begin position="53"/>
        <end position="62"/>
    </location>
</feature>
<sequence>MKRNVLVIMIVAFAVMLMACGSGNSSVAEEPANSSANSSAEASNEPKDAVESTGETQSTDTTQVEDDLKGWHSEFYNAEKMNGVVLNMYGVTDSIIPVLDQFTADTGIVVENLTMKNGEILQRLINEKDSGTVIADIWFTGGADTFISASQQGLLHAYHSPEGEILSDIMKDKDGFWYGTSLTLVNWVVNTDLIAEKGLKMPETWDDLLQEGLKGEVSMSNPASSGTAYNTVSAILQVRGEEAGWTYLDQLIGQVPFFTARGSDPAQNVVSGEAIVGINASNGDRELEENNAHIKLVYPKDGTGWWPQPVAIVEGSEKLDEAKVFVDWLISKRGMETIAEVRNAAVARNDVAIPEGIVDINDIELLPVDFQANAIDRDAILVEWEKHVEK</sequence>
<dbReference type="EMBL" id="JADKNH010000003">
    <property type="protein sequence ID" value="MBF4692511.1"/>
    <property type="molecule type" value="Genomic_DNA"/>
</dbReference>
<feature type="compositionally biased region" description="Low complexity" evidence="2">
    <location>
        <begin position="26"/>
        <end position="43"/>
    </location>
</feature>
<gene>
    <name evidence="4" type="ORF">ISU02_05250</name>
</gene>
<organism evidence="4 5">
    <name type="scientific">Fusibacter ferrireducens</name>
    <dbReference type="NCBI Taxonomy" id="2785058"/>
    <lineage>
        <taxon>Bacteria</taxon>
        <taxon>Bacillati</taxon>
        <taxon>Bacillota</taxon>
        <taxon>Clostridia</taxon>
        <taxon>Eubacteriales</taxon>
        <taxon>Eubacteriales Family XII. Incertae Sedis</taxon>
        <taxon>Fusibacter</taxon>
    </lineage>
</organism>
<feature type="signal peptide" evidence="3">
    <location>
        <begin position="1"/>
        <end position="19"/>
    </location>
</feature>
<feature type="chain" id="PRO_5045401162" evidence="3">
    <location>
        <begin position="20"/>
        <end position="390"/>
    </location>
</feature>
<evidence type="ECO:0000313" key="5">
    <source>
        <dbReference type="Proteomes" id="UP000614200"/>
    </source>
</evidence>
<evidence type="ECO:0000256" key="3">
    <source>
        <dbReference type="SAM" id="SignalP"/>
    </source>
</evidence>
<name>A0ABR9ZQB7_9FIRM</name>
<comment type="caution">
    <text evidence="4">The sequence shown here is derived from an EMBL/GenBank/DDBJ whole genome shotgun (WGS) entry which is preliminary data.</text>
</comment>
<protein>
    <submittedName>
        <fullName evidence="4">ABC transporter substrate-binding protein</fullName>
    </submittedName>
</protein>
<proteinExistence type="predicted"/>
<dbReference type="PROSITE" id="PS51257">
    <property type="entry name" value="PROKAR_LIPOPROTEIN"/>
    <property type="match status" value="1"/>
</dbReference>
<evidence type="ECO:0000256" key="2">
    <source>
        <dbReference type="SAM" id="MobiDB-lite"/>
    </source>
</evidence>
<accession>A0ABR9ZQB7</accession>
<keyword evidence="5" id="KW-1185">Reference proteome</keyword>
<dbReference type="PANTHER" id="PTHR30006">
    <property type="entry name" value="THIAMINE-BINDING PERIPLASMIC PROTEIN-RELATED"/>
    <property type="match status" value="1"/>
</dbReference>
<evidence type="ECO:0000313" key="4">
    <source>
        <dbReference type="EMBL" id="MBF4692511.1"/>
    </source>
</evidence>
<dbReference type="SUPFAM" id="SSF53850">
    <property type="entry name" value="Periplasmic binding protein-like II"/>
    <property type="match status" value="1"/>
</dbReference>
<dbReference type="InterPro" id="IPR026045">
    <property type="entry name" value="Ferric-bd"/>
</dbReference>
<reference evidence="4 5" key="1">
    <citation type="submission" date="2020-11" db="EMBL/GenBank/DDBJ databases">
        <title>Fusibacter basophilias sp. nov.</title>
        <authorList>
            <person name="Qiu D."/>
        </authorList>
    </citation>
    <scope>NUCLEOTIDE SEQUENCE [LARGE SCALE GENOMIC DNA]</scope>
    <source>
        <strain evidence="4 5">Q10-2</strain>
    </source>
</reference>
<dbReference type="Pfam" id="PF13343">
    <property type="entry name" value="SBP_bac_6"/>
    <property type="match status" value="1"/>
</dbReference>
<dbReference type="Gene3D" id="3.40.190.10">
    <property type="entry name" value="Periplasmic binding protein-like II"/>
    <property type="match status" value="2"/>
</dbReference>
<evidence type="ECO:0000256" key="1">
    <source>
        <dbReference type="ARBA" id="ARBA00022729"/>
    </source>
</evidence>
<dbReference type="Proteomes" id="UP000614200">
    <property type="component" value="Unassembled WGS sequence"/>
</dbReference>
<dbReference type="CDD" id="cd13544">
    <property type="entry name" value="PBP2_Fbp_like_1"/>
    <property type="match status" value="1"/>
</dbReference>
<keyword evidence="1 3" id="KW-0732">Signal</keyword>
<dbReference type="PANTHER" id="PTHR30006:SF2">
    <property type="entry name" value="ABC TRANSPORTER SUBSTRATE-BINDING PROTEIN"/>
    <property type="match status" value="1"/>
</dbReference>
<dbReference type="RefSeq" id="WP_194700757.1">
    <property type="nucleotide sequence ID" value="NZ_JADKNH010000003.1"/>
</dbReference>
<feature type="region of interest" description="Disordered" evidence="2">
    <location>
        <begin position="26"/>
        <end position="66"/>
    </location>
</feature>